<dbReference type="GO" id="GO:0051287">
    <property type="term" value="F:NAD binding"/>
    <property type="evidence" value="ECO:0007669"/>
    <property type="project" value="InterPro"/>
</dbReference>
<evidence type="ECO:0000256" key="2">
    <source>
        <dbReference type="ARBA" id="ARBA00022448"/>
    </source>
</evidence>
<dbReference type="Pfam" id="PF00329">
    <property type="entry name" value="Complex1_30kDa"/>
    <property type="match status" value="1"/>
</dbReference>
<feature type="domain" description="NADH:ubiquinone oxidoreductase 30kDa subunit" evidence="5">
    <location>
        <begin position="12"/>
        <end position="118"/>
    </location>
</feature>
<feature type="domain" description="NADH-quinone oxidoreductase subunit D" evidence="6">
    <location>
        <begin position="431"/>
        <end position="495"/>
    </location>
</feature>
<sequence>MIVDKHITTSSDFIKSANNIKESGKYLLGIVANDERSINSKFNIRYFFGGKNIIGEYSIPVDENFQSVSKICPAAKMYEREINDLFGLTPLGHPDLRPLMLYPENWDFSVHPLRKDYNNAIPEFKKYGDYKYKEVSGEGIFEVLVGPVHAGIIEPGHFRFSLAGEPVLQLEIRHFWKHKGIEKICEGKDFNEALNLISRVSGDNNVNIAVSYLEAVENLLDAAISERAKHIRVVLAELERIWNYVRDIAWIFMDIGFALPAQNLFALQEELMRLNKSLTGHRFMFNALVPGGVSVDFDSSKLFTIDNIIKKVEKAIKECEAFILNSSTVLDRLEFTGKINKKTAEELSLCGISARASGLPRDSRVEFPYLIYEKFNLKPVLLESGDVFARTALRIKEILLSVKIVGGLLFNLPEGGIISPCGNRAEAYKYAVGNAETPRGNAFFYIMADDSGKIFRLKYIDPSFRIWPSIQYGVLGNIIADFPLINKSLNLSYSGNDM</sequence>
<keyword evidence="3" id="KW-0560">Oxidoreductase</keyword>
<evidence type="ECO:0000259" key="5">
    <source>
        <dbReference type="Pfam" id="PF00329"/>
    </source>
</evidence>
<dbReference type="GO" id="GO:0008137">
    <property type="term" value="F:NADH dehydrogenase (ubiquinone) activity"/>
    <property type="evidence" value="ECO:0007669"/>
    <property type="project" value="InterPro"/>
</dbReference>
<evidence type="ECO:0000259" key="6">
    <source>
        <dbReference type="Pfam" id="PF00346"/>
    </source>
</evidence>
<organism evidence="7 8">
    <name type="scientific">Candidatus Acidulodesulfobacterium ferriphilum</name>
    <dbReference type="NCBI Taxonomy" id="2597223"/>
    <lineage>
        <taxon>Bacteria</taxon>
        <taxon>Deltaproteobacteria</taxon>
        <taxon>Candidatus Acidulodesulfobacterales</taxon>
        <taxon>Candidatus Acidulodesulfobacterium</taxon>
    </lineage>
</organism>
<dbReference type="SUPFAM" id="SSF143243">
    <property type="entry name" value="Nqo5-like"/>
    <property type="match status" value="1"/>
</dbReference>
<dbReference type="InterPro" id="IPR001135">
    <property type="entry name" value="NADH_Q_OxRdtase_suD"/>
</dbReference>
<dbReference type="AlphaFoldDB" id="A0A519BE58"/>
<dbReference type="PANTHER" id="PTHR43485">
    <property type="entry name" value="HYDROGENASE-4 COMPONENT G"/>
    <property type="match status" value="1"/>
</dbReference>
<dbReference type="Gene3D" id="1.10.645.10">
    <property type="entry name" value="Cytochrome-c3 Hydrogenase, chain B"/>
    <property type="match status" value="1"/>
</dbReference>
<proteinExistence type="predicted"/>
<keyword evidence="4" id="KW-0520">NAD</keyword>
<dbReference type="PROSITE" id="PS00542">
    <property type="entry name" value="COMPLEX1_30K"/>
    <property type="match status" value="1"/>
</dbReference>
<evidence type="ECO:0000256" key="3">
    <source>
        <dbReference type="ARBA" id="ARBA00023002"/>
    </source>
</evidence>
<dbReference type="GO" id="GO:0048038">
    <property type="term" value="F:quinone binding"/>
    <property type="evidence" value="ECO:0007669"/>
    <property type="project" value="InterPro"/>
</dbReference>
<feature type="domain" description="NADH-quinone oxidoreductase subunit D" evidence="6">
    <location>
        <begin position="254"/>
        <end position="418"/>
    </location>
</feature>
<comment type="caution">
    <text evidence="7">The sequence shown here is derived from an EMBL/GenBank/DDBJ whole genome shotgun (WGS) entry which is preliminary data.</text>
</comment>
<protein>
    <submittedName>
        <fullName evidence="7">Proton-conducting membrane transporter</fullName>
    </submittedName>
</protein>
<accession>A0A519BE58</accession>
<reference evidence="7 8" key="1">
    <citation type="submission" date="2019-01" db="EMBL/GenBank/DDBJ databases">
        <title>Insights into ecological role of a new deltaproteobacterial order Candidatus Sinidesulfobacterales (Sva0485) by metagenomics and metatranscriptomics.</title>
        <authorList>
            <person name="Tan S."/>
            <person name="Liu J."/>
            <person name="Fang Y."/>
            <person name="Hedlund B.P."/>
            <person name="Lian Z.H."/>
            <person name="Huang L.Y."/>
            <person name="Li J.T."/>
            <person name="Huang L.N."/>
            <person name="Li W.J."/>
            <person name="Jiang H.C."/>
            <person name="Dong H.L."/>
            <person name="Shu W.S."/>
        </authorList>
    </citation>
    <scope>NUCLEOTIDE SEQUENCE [LARGE SCALE GENOMIC DNA]</scope>
    <source>
        <strain evidence="7">AP3</strain>
    </source>
</reference>
<dbReference type="PANTHER" id="PTHR43485:SF1">
    <property type="entry name" value="FORMATE HYDROGENLYASE SUBUNIT 5-RELATED"/>
    <property type="match status" value="1"/>
</dbReference>
<dbReference type="SUPFAM" id="SSF56762">
    <property type="entry name" value="HydB/Nqo4-like"/>
    <property type="match status" value="1"/>
</dbReference>
<gene>
    <name evidence="7" type="ORF">EVJ47_03615</name>
</gene>
<evidence type="ECO:0000313" key="7">
    <source>
        <dbReference type="EMBL" id="RZD15555.1"/>
    </source>
</evidence>
<dbReference type="Pfam" id="PF00346">
    <property type="entry name" value="Complex1_49kDa"/>
    <property type="match status" value="2"/>
</dbReference>
<keyword evidence="2" id="KW-0813">Transport</keyword>
<dbReference type="GO" id="GO:0005886">
    <property type="term" value="C:plasma membrane"/>
    <property type="evidence" value="ECO:0007669"/>
    <property type="project" value="UniProtKB-SubCell"/>
</dbReference>
<evidence type="ECO:0000256" key="1">
    <source>
        <dbReference type="ARBA" id="ARBA00004202"/>
    </source>
</evidence>
<comment type="subcellular location">
    <subcellularLocation>
        <location evidence="1">Cell membrane</location>
        <topology evidence="1">Peripheral membrane protein</topology>
    </subcellularLocation>
</comment>
<dbReference type="InterPro" id="IPR037232">
    <property type="entry name" value="NADH_quin_OxRdtase_su_C/D-like"/>
</dbReference>
<evidence type="ECO:0000256" key="4">
    <source>
        <dbReference type="ARBA" id="ARBA00023027"/>
    </source>
</evidence>
<dbReference type="EMBL" id="SGBD01000001">
    <property type="protein sequence ID" value="RZD15555.1"/>
    <property type="molecule type" value="Genomic_DNA"/>
</dbReference>
<dbReference type="GO" id="GO:0016651">
    <property type="term" value="F:oxidoreductase activity, acting on NAD(P)H"/>
    <property type="evidence" value="ECO:0007669"/>
    <property type="project" value="InterPro"/>
</dbReference>
<dbReference type="InterPro" id="IPR052197">
    <property type="entry name" value="ComplexI_49kDa-like"/>
</dbReference>
<dbReference type="InterPro" id="IPR001268">
    <property type="entry name" value="NADH_UbQ_OxRdtase_30kDa_su"/>
</dbReference>
<dbReference type="Gene3D" id="3.30.460.80">
    <property type="entry name" value="NADH:ubiquinone oxidoreductase, 30kDa subunit"/>
    <property type="match status" value="1"/>
</dbReference>
<dbReference type="Proteomes" id="UP000320813">
    <property type="component" value="Unassembled WGS sequence"/>
</dbReference>
<dbReference type="InterPro" id="IPR029014">
    <property type="entry name" value="NiFe-Hase_large"/>
</dbReference>
<name>A0A519BE58_9DELT</name>
<dbReference type="InterPro" id="IPR020396">
    <property type="entry name" value="NADH_UbQ_OxRdtase_CS"/>
</dbReference>
<evidence type="ECO:0000313" key="8">
    <source>
        <dbReference type="Proteomes" id="UP000320813"/>
    </source>
</evidence>